<dbReference type="EMBL" id="KN846985">
    <property type="protein sequence ID" value="KIW95019.1"/>
    <property type="molecule type" value="Genomic_DNA"/>
</dbReference>
<dbReference type="GO" id="GO:0004061">
    <property type="term" value="F:arylformamidase activity"/>
    <property type="evidence" value="ECO:0007669"/>
    <property type="project" value="InterPro"/>
</dbReference>
<sequence length="85" mass="9184">MHLRRHEFSPDDGQRYIGLQQSKEMLDFLHNSYFAAVAGDQPGFEAIPSDAACCATNNKWTFLIASAPKNAKGGVGSMANAIAIL</sequence>
<dbReference type="Proteomes" id="UP000053789">
    <property type="component" value="Unassembled WGS sequence"/>
</dbReference>
<dbReference type="InterPro" id="IPR037175">
    <property type="entry name" value="KFase_sf"/>
</dbReference>
<organism evidence="1 2">
    <name type="scientific">Cladophialophora bantiana (strain ATCC 10958 / CBS 173.52 / CDC B-1940 / NIH 8579)</name>
    <name type="common">Xylohypha bantiana</name>
    <dbReference type="NCBI Taxonomy" id="1442370"/>
    <lineage>
        <taxon>Eukaryota</taxon>
        <taxon>Fungi</taxon>
        <taxon>Dikarya</taxon>
        <taxon>Ascomycota</taxon>
        <taxon>Pezizomycotina</taxon>
        <taxon>Eurotiomycetes</taxon>
        <taxon>Chaetothyriomycetidae</taxon>
        <taxon>Chaetothyriales</taxon>
        <taxon>Herpotrichiellaceae</taxon>
        <taxon>Cladophialophora</taxon>
    </lineage>
</organism>
<accession>A0A0D2IE38</accession>
<keyword evidence="2" id="KW-1185">Reference proteome</keyword>
<proteinExistence type="predicted"/>
<evidence type="ECO:0000313" key="2">
    <source>
        <dbReference type="Proteomes" id="UP000053789"/>
    </source>
</evidence>
<dbReference type="PANTHER" id="PTHR34861:SF10">
    <property type="entry name" value="CYCLASE"/>
    <property type="match status" value="1"/>
</dbReference>
<dbReference type="AlphaFoldDB" id="A0A0D2IE38"/>
<protein>
    <submittedName>
        <fullName evidence="1">Uncharacterized protein</fullName>
    </submittedName>
</protein>
<evidence type="ECO:0000313" key="1">
    <source>
        <dbReference type="EMBL" id="KIW95019.1"/>
    </source>
</evidence>
<dbReference type="GO" id="GO:0019441">
    <property type="term" value="P:L-tryptophan catabolic process to kynurenine"/>
    <property type="evidence" value="ECO:0007669"/>
    <property type="project" value="InterPro"/>
</dbReference>
<dbReference type="HOGENOM" id="CLU_2512437_0_0_1"/>
<dbReference type="PANTHER" id="PTHR34861">
    <property type="match status" value="1"/>
</dbReference>
<reference evidence="1" key="1">
    <citation type="submission" date="2015-01" db="EMBL/GenBank/DDBJ databases">
        <title>The Genome Sequence of Cladophialophora bantiana CBS 173.52.</title>
        <authorList>
            <consortium name="The Broad Institute Genomics Platform"/>
            <person name="Cuomo C."/>
            <person name="de Hoog S."/>
            <person name="Gorbushina A."/>
            <person name="Stielow B."/>
            <person name="Teixiera M."/>
            <person name="Abouelleil A."/>
            <person name="Chapman S.B."/>
            <person name="Priest M."/>
            <person name="Young S.K."/>
            <person name="Wortman J."/>
            <person name="Nusbaum C."/>
            <person name="Birren B."/>
        </authorList>
    </citation>
    <scope>NUCLEOTIDE SEQUENCE [LARGE SCALE GENOMIC DNA]</scope>
    <source>
        <strain evidence="1">CBS 173.52</strain>
    </source>
</reference>
<name>A0A0D2IE38_CLAB1</name>
<gene>
    <name evidence="1" type="ORF">Z519_04999</name>
</gene>
<dbReference type="GeneID" id="27697927"/>
<dbReference type="Gene3D" id="3.50.30.50">
    <property type="entry name" value="Putative cyclase"/>
    <property type="match status" value="1"/>
</dbReference>
<dbReference type="OrthoDB" id="5396at2759"/>
<dbReference type="VEuPathDB" id="FungiDB:Z519_04999"/>
<dbReference type="RefSeq" id="XP_016621688.1">
    <property type="nucleotide sequence ID" value="XM_016762741.1"/>
</dbReference>